<dbReference type="Proteomes" id="UP001519460">
    <property type="component" value="Unassembled WGS sequence"/>
</dbReference>
<sequence length="117" mass="12857">MSAIEITDRPNSEPSCMFIPSLLCVGVAYLDGIRNSKTQRASCLGYKPSFVAGMPAKHSKVNAVRVIKIRLENKPVFGARACPRDRVISTVNTQARHISVLYPAYGKHTVIQEVAWG</sequence>
<accession>A0ABD0MB60</accession>
<reference evidence="1 2" key="1">
    <citation type="journal article" date="2023" name="Sci. Data">
        <title>Genome assembly of the Korean intertidal mud-creeper Batillaria attramentaria.</title>
        <authorList>
            <person name="Patra A.K."/>
            <person name="Ho P.T."/>
            <person name="Jun S."/>
            <person name="Lee S.J."/>
            <person name="Kim Y."/>
            <person name="Won Y.J."/>
        </authorList>
    </citation>
    <scope>NUCLEOTIDE SEQUENCE [LARGE SCALE GENOMIC DNA]</scope>
    <source>
        <strain evidence="1">Wonlab-2016</strain>
    </source>
</reference>
<dbReference type="AlphaFoldDB" id="A0ABD0MB60"/>
<keyword evidence="2" id="KW-1185">Reference proteome</keyword>
<comment type="caution">
    <text evidence="1">The sequence shown here is derived from an EMBL/GenBank/DDBJ whole genome shotgun (WGS) entry which is preliminary data.</text>
</comment>
<name>A0ABD0MB60_9CAEN</name>
<evidence type="ECO:0000313" key="2">
    <source>
        <dbReference type="Proteomes" id="UP001519460"/>
    </source>
</evidence>
<proteinExistence type="predicted"/>
<evidence type="ECO:0000313" key="1">
    <source>
        <dbReference type="EMBL" id="KAK7508381.1"/>
    </source>
</evidence>
<organism evidence="1 2">
    <name type="scientific">Batillaria attramentaria</name>
    <dbReference type="NCBI Taxonomy" id="370345"/>
    <lineage>
        <taxon>Eukaryota</taxon>
        <taxon>Metazoa</taxon>
        <taxon>Spiralia</taxon>
        <taxon>Lophotrochozoa</taxon>
        <taxon>Mollusca</taxon>
        <taxon>Gastropoda</taxon>
        <taxon>Caenogastropoda</taxon>
        <taxon>Sorbeoconcha</taxon>
        <taxon>Cerithioidea</taxon>
        <taxon>Batillariidae</taxon>
        <taxon>Batillaria</taxon>
    </lineage>
</organism>
<gene>
    <name evidence="1" type="ORF">BaRGS_00000620</name>
</gene>
<dbReference type="EMBL" id="JACVVK020000002">
    <property type="protein sequence ID" value="KAK7508381.1"/>
    <property type="molecule type" value="Genomic_DNA"/>
</dbReference>
<protein>
    <submittedName>
        <fullName evidence="1">Uncharacterized protein</fullName>
    </submittedName>
</protein>